<accession>A0A6J4TLB8</accession>
<name>A0A6J4TLB8_9SPHN</name>
<sequence length="86" mass="9771">MNAARRQQRIRLKEILLESSVRESAADSEETTGTEFDERLVEWMLSESARTSISEILRMIDRFVLPNGTPIGVDSFTALGRRATKE</sequence>
<evidence type="ECO:0000313" key="1">
    <source>
        <dbReference type="EMBL" id="CAA9526453.1"/>
    </source>
</evidence>
<dbReference type="AlphaFoldDB" id="A0A6J4TLB8"/>
<organism evidence="1">
    <name type="scientific">uncultured Sphingomonas sp</name>
    <dbReference type="NCBI Taxonomy" id="158754"/>
    <lineage>
        <taxon>Bacteria</taxon>
        <taxon>Pseudomonadati</taxon>
        <taxon>Pseudomonadota</taxon>
        <taxon>Alphaproteobacteria</taxon>
        <taxon>Sphingomonadales</taxon>
        <taxon>Sphingomonadaceae</taxon>
        <taxon>Sphingomonas</taxon>
        <taxon>environmental samples</taxon>
    </lineage>
</organism>
<dbReference type="EMBL" id="CADCWB010000184">
    <property type="protein sequence ID" value="CAA9526453.1"/>
    <property type="molecule type" value="Genomic_DNA"/>
</dbReference>
<proteinExistence type="predicted"/>
<protein>
    <submittedName>
        <fullName evidence="1">Uncharacterized protein</fullName>
    </submittedName>
</protein>
<gene>
    <name evidence="1" type="ORF">AVDCRST_MAG62-1497</name>
</gene>
<reference evidence="1" key="1">
    <citation type="submission" date="2020-02" db="EMBL/GenBank/DDBJ databases">
        <authorList>
            <person name="Meier V. D."/>
        </authorList>
    </citation>
    <scope>NUCLEOTIDE SEQUENCE</scope>
    <source>
        <strain evidence="1">AVDCRST_MAG62</strain>
    </source>
</reference>